<gene>
    <name evidence="1" type="ORF">METZ01_LOCUS194547</name>
</gene>
<name>A0A382DVJ9_9ZZZZ</name>
<proteinExistence type="predicted"/>
<evidence type="ECO:0000313" key="1">
    <source>
        <dbReference type="EMBL" id="SVB41693.1"/>
    </source>
</evidence>
<dbReference type="AlphaFoldDB" id="A0A382DVJ9"/>
<feature type="non-terminal residue" evidence="1">
    <location>
        <position position="1"/>
    </location>
</feature>
<dbReference type="EMBL" id="UINC01041013">
    <property type="protein sequence ID" value="SVB41693.1"/>
    <property type="molecule type" value="Genomic_DNA"/>
</dbReference>
<accession>A0A382DVJ9</accession>
<sequence>KQESYKKQLDTLHKNLYKLTWYMRGGVSITELHDMPAGHIAHLNEIVTDNFELSKKAGTPIL</sequence>
<protein>
    <submittedName>
        <fullName evidence="1">Uncharacterized protein</fullName>
    </submittedName>
</protein>
<reference evidence="1" key="1">
    <citation type="submission" date="2018-05" db="EMBL/GenBank/DDBJ databases">
        <authorList>
            <person name="Lanie J.A."/>
            <person name="Ng W.-L."/>
            <person name="Kazmierczak K.M."/>
            <person name="Andrzejewski T.M."/>
            <person name="Davidsen T.M."/>
            <person name="Wayne K.J."/>
            <person name="Tettelin H."/>
            <person name="Glass J.I."/>
            <person name="Rusch D."/>
            <person name="Podicherti R."/>
            <person name="Tsui H.-C.T."/>
            <person name="Winkler M.E."/>
        </authorList>
    </citation>
    <scope>NUCLEOTIDE SEQUENCE</scope>
</reference>
<organism evidence="1">
    <name type="scientific">marine metagenome</name>
    <dbReference type="NCBI Taxonomy" id="408172"/>
    <lineage>
        <taxon>unclassified sequences</taxon>
        <taxon>metagenomes</taxon>
        <taxon>ecological metagenomes</taxon>
    </lineage>
</organism>